<evidence type="ECO:0000313" key="6">
    <source>
        <dbReference type="Proteomes" id="UP000241507"/>
    </source>
</evidence>
<keyword evidence="3" id="KW-0648">Protein biosynthesis</keyword>
<name>A0A2R3Z7X4_9FLAO</name>
<evidence type="ECO:0000313" key="5">
    <source>
        <dbReference type="EMBL" id="AVR46376.1"/>
    </source>
</evidence>
<dbReference type="InterPro" id="IPR036877">
    <property type="entry name" value="SUI1_dom_sf"/>
</dbReference>
<dbReference type="GO" id="GO:0003743">
    <property type="term" value="F:translation initiation factor activity"/>
    <property type="evidence" value="ECO:0007669"/>
    <property type="project" value="UniProtKB-KW"/>
</dbReference>
<sequence>MAKKKLGLENLSGFVFSTDENFNEKEYLEEGNYETPAPGEQELEAHFSNKGRGGKTVTIIKGFQGKEDDLAALGKSLKKKCGVGGSVKDGEIIIQGDDREKIMSILRKEGYKVKRVGG</sequence>
<dbReference type="GO" id="GO:0002188">
    <property type="term" value="P:translation reinitiation"/>
    <property type="evidence" value="ECO:0007669"/>
    <property type="project" value="TreeGrafter"/>
</dbReference>
<evidence type="ECO:0000256" key="1">
    <source>
        <dbReference type="ARBA" id="ARBA00005422"/>
    </source>
</evidence>
<dbReference type="AlphaFoldDB" id="A0A2R3Z7X4"/>
<protein>
    <submittedName>
        <fullName evidence="5">Translation initiation factor</fullName>
    </submittedName>
</protein>
<dbReference type="GO" id="GO:0001731">
    <property type="term" value="P:formation of translation preinitiation complex"/>
    <property type="evidence" value="ECO:0007669"/>
    <property type="project" value="TreeGrafter"/>
</dbReference>
<accession>A0A2R3Z7X4</accession>
<comment type="similarity">
    <text evidence="1">Belongs to the SUI1 family.</text>
</comment>
<dbReference type="Pfam" id="PF01253">
    <property type="entry name" value="SUI1"/>
    <property type="match status" value="1"/>
</dbReference>
<dbReference type="PROSITE" id="PS50296">
    <property type="entry name" value="SUI1"/>
    <property type="match status" value="1"/>
</dbReference>
<keyword evidence="5" id="KW-0396">Initiation factor</keyword>
<dbReference type="InterPro" id="IPR050318">
    <property type="entry name" value="DENR/SUI1_TIF"/>
</dbReference>
<dbReference type="PANTHER" id="PTHR12789">
    <property type="entry name" value="DENSITY-REGULATED PROTEIN HOMOLOG"/>
    <property type="match status" value="1"/>
</dbReference>
<keyword evidence="6" id="KW-1185">Reference proteome</keyword>
<dbReference type="CDD" id="cd11567">
    <property type="entry name" value="YciH_like"/>
    <property type="match status" value="1"/>
</dbReference>
<dbReference type="GO" id="GO:0006417">
    <property type="term" value="P:regulation of translation"/>
    <property type="evidence" value="ECO:0007669"/>
    <property type="project" value="UniProtKB-KW"/>
</dbReference>
<dbReference type="RefSeq" id="WP_107013150.1">
    <property type="nucleotide sequence ID" value="NZ_CP028136.1"/>
</dbReference>
<keyword evidence="2" id="KW-0810">Translation regulation</keyword>
<dbReference type="OrthoDB" id="9792915at2"/>
<reference evidence="6" key="1">
    <citation type="submission" date="2018-03" db="EMBL/GenBank/DDBJ databases">
        <title>Gramella fulva sp. nov., isolated from a dry surface of tidal flat.</title>
        <authorList>
            <person name="Hwang S.H."/>
            <person name="Hwang W.M."/>
            <person name="Kang K."/>
            <person name="Ahn T.-Y."/>
        </authorList>
    </citation>
    <scope>NUCLEOTIDE SEQUENCE [LARGE SCALE GENOMIC DNA]</scope>
    <source>
        <strain evidence="6">SH35</strain>
    </source>
</reference>
<dbReference type="InterPro" id="IPR001950">
    <property type="entry name" value="SUI1"/>
</dbReference>
<proteinExistence type="inferred from homology"/>
<dbReference type="KEGG" id="grs:C7S20_14505"/>
<dbReference type="PIRSF" id="PIRSF037511">
    <property type="entry name" value="Transl_init_SUI1_pro"/>
    <property type="match status" value="1"/>
</dbReference>
<dbReference type="Proteomes" id="UP000241507">
    <property type="component" value="Chromosome"/>
</dbReference>
<dbReference type="PANTHER" id="PTHR12789:SF0">
    <property type="entry name" value="DENSITY-REGULATED PROTEIN"/>
    <property type="match status" value="1"/>
</dbReference>
<dbReference type="SUPFAM" id="SSF55159">
    <property type="entry name" value="eIF1-like"/>
    <property type="match status" value="1"/>
</dbReference>
<dbReference type="Gene3D" id="3.30.780.10">
    <property type="entry name" value="SUI1-like domain"/>
    <property type="match status" value="1"/>
</dbReference>
<evidence type="ECO:0000256" key="2">
    <source>
        <dbReference type="ARBA" id="ARBA00022845"/>
    </source>
</evidence>
<dbReference type="EMBL" id="CP028136">
    <property type="protein sequence ID" value="AVR46376.1"/>
    <property type="molecule type" value="Genomic_DNA"/>
</dbReference>
<organism evidence="5 6">
    <name type="scientific">Christiangramia fulva</name>
    <dbReference type="NCBI Taxonomy" id="2126553"/>
    <lineage>
        <taxon>Bacteria</taxon>
        <taxon>Pseudomonadati</taxon>
        <taxon>Bacteroidota</taxon>
        <taxon>Flavobacteriia</taxon>
        <taxon>Flavobacteriales</taxon>
        <taxon>Flavobacteriaceae</taxon>
        <taxon>Christiangramia</taxon>
    </lineage>
</organism>
<dbReference type="GO" id="GO:0003729">
    <property type="term" value="F:mRNA binding"/>
    <property type="evidence" value="ECO:0007669"/>
    <property type="project" value="TreeGrafter"/>
</dbReference>
<evidence type="ECO:0000259" key="4">
    <source>
        <dbReference type="PROSITE" id="PS50296"/>
    </source>
</evidence>
<evidence type="ECO:0000256" key="3">
    <source>
        <dbReference type="ARBA" id="ARBA00022917"/>
    </source>
</evidence>
<gene>
    <name evidence="5" type="ORF">C7S20_14505</name>
</gene>
<dbReference type="InterPro" id="IPR005872">
    <property type="entry name" value="SUI1_arc_bac"/>
</dbReference>
<feature type="domain" description="SUI1" evidence="4">
    <location>
        <begin position="50"/>
        <end position="110"/>
    </location>
</feature>